<dbReference type="InterPro" id="IPR011658">
    <property type="entry name" value="PA14_dom"/>
</dbReference>
<feature type="transmembrane region" description="Helical" evidence="1">
    <location>
        <begin position="21"/>
        <end position="49"/>
    </location>
</feature>
<dbReference type="Gene3D" id="3.90.182.10">
    <property type="entry name" value="Toxin - Anthrax Protective Antigen,domain 1"/>
    <property type="match status" value="1"/>
</dbReference>
<dbReference type="Proteomes" id="UP000075420">
    <property type="component" value="Unassembled WGS sequence"/>
</dbReference>
<gene>
    <name evidence="3" type="ORF">BE08_30155</name>
</gene>
<protein>
    <recommendedName>
        <fullName evidence="2">PA14 domain-containing protein</fullName>
    </recommendedName>
</protein>
<accession>A0A150NYY5</accession>
<dbReference type="PROSITE" id="PS51820">
    <property type="entry name" value="PA14"/>
    <property type="match status" value="1"/>
</dbReference>
<proteinExistence type="predicted"/>
<name>A0A150NYY5_SORCE</name>
<comment type="caution">
    <text evidence="3">The sequence shown here is derived from an EMBL/GenBank/DDBJ whole genome shotgun (WGS) entry which is preliminary data.</text>
</comment>
<dbReference type="InterPro" id="IPR037524">
    <property type="entry name" value="PA14/GLEYA"/>
</dbReference>
<dbReference type="AlphaFoldDB" id="A0A150NYY5"/>
<evidence type="ECO:0000313" key="4">
    <source>
        <dbReference type="Proteomes" id="UP000075420"/>
    </source>
</evidence>
<keyword evidence="1" id="KW-0472">Membrane</keyword>
<organism evidence="3 4">
    <name type="scientific">Sorangium cellulosum</name>
    <name type="common">Polyangium cellulosum</name>
    <dbReference type="NCBI Taxonomy" id="56"/>
    <lineage>
        <taxon>Bacteria</taxon>
        <taxon>Pseudomonadati</taxon>
        <taxon>Myxococcota</taxon>
        <taxon>Polyangia</taxon>
        <taxon>Polyangiales</taxon>
        <taxon>Polyangiaceae</taxon>
        <taxon>Sorangium</taxon>
    </lineage>
</organism>
<keyword evidence="1" id="KW-1133">Transmembrane helix</keyword>
<evidence type="ECO:0000259" key="2">
    <source>
        <dbReference type="PROSITE" id="PS51820"/>
    </source>
</evidence>
<dbReference type="Pfam" id="PF07691">
    <property type="entry name" value="PA14"/>
    <property type="match status" value="1"/>
</dbReference>
<dbReference type="EMBL" id="JELY01003643">
    <property type="protein sequence ID" value="KYF47282.1"/>
    <property type="molecule type" value="Genomic_DNA"/>
</dbReference>
<keyword evidence="1" id="KW-0812">Transmembrane</keyword>
<dbReference type="SMART" id="SM00758">
    <property type="entry name" value="PA14"/>
    <property type="match status" value="1"/>
</dbReference>
<feature type="domain" description="PA14" evidence="2">
    <location>
        <begin position="101"/>
        <end position="251"/>
    </location>
</feature>
<dbReference type="SUPFAM" id="SSF56988">
    <property type="entry name" value="Anthrax protective antigen"/>
    <property type="match status" value="1"/>
</dbReference>
<reference evidence="3 4" key="1">
    <citation type="submission" date="2014-02" db="EMBL/GenBank/DDBJ databases">
        <title>The small core and large imbalanced accessory genome model reveals a collaborative survival strategy of Sorangium cellulosum strains in nature.</title>
        <authorList>
            <person name="Han K."/>
            <person name="Peng R."/>
            <person name="Blom J."/>
            <person name="Li Y.-Z."/>
        </authorList>
    </citation>
    <scope>NUCLEOTIDE SEQUENCE [LARGE SCALE GENOMIC DNA]</scope>
    <source>
        <strain evidence="3 4">So0157-25</strain>
    </source>
</reference>
<sequence>MSVGRPAPAARIEGASMSRFLVFWKAAPVVVKATAVCLVAVALGTVVLVGRCAVTQTEAQAPQAGPVLVSGAVVTVDAVPAAPPGVVVIGQATDFGGPRTAGVNALRGLVYFVPSGTSHLLNTASLSPVAVLYTPRLDISPRSWESGFPGVPGGRNEWFQIAYEGEFVTSRGGAHKFELLSDDGSRLFVDDHLVIENDGRHPPASAQGAVVLQPGKHRIRVGYFQGPRFEIALQLFVTPPQGARQILDISRVL</sequence>
<evidence type="ECO:0000256" key="1">
    <source>
        <dbReference type="SAM" id="Phobius"/>
    </source>
</evidence>
<evidence type="ECO:0000313" key="3">
    <source>
        <dbReference type="EMBL" id="KYF47282.1"/>
    </source>
</evidence>